<evidence type="ECO:0000313" key="3">
    <source>
        <dbReference type="Proteomes" id="UP000324091"/>
    </source>
</evidence>
<sequence length="178" mass="19583">MLLGPSHRPFLSPQSTCGLVGQTPNSPQAPQQGTLTFPGRLRSVNTPSGPTLKNRDHHPSLPVQGHCPRCPRNVAEACQPGQPYNIQSLKVPWADLSCSWNSAARQLFHYLGNFSSRNWMVHILVSRLCSSFWIHVASLNSSHTRVFASVTVSAAARLANLYWSAASHRPAMRPIDQP</sequence>
<dbReference type="Proteomes" id="UP000324091">
    <property type="component" value="Chromosome 6"/>
</dbReference>
<evidence type="ECO:0000256" key="1">
    <source>
        <dbReference type="SAM" id="MobiDB-lite"/>
    </source>
</evidence>
<keyword evidence="3" id="KW-1185">Reference proteome</keyword>
<name>A0A5C6MYR3_9TELE</name>
<evidence type="ECO:0000313" key="2">
    <source>
        <dbReference type="EMBL" id="TWW59221.1"/>
    </source>
</evidence>
<proteinExistence type="predicted"/>
<gene>
    <name evidence="2" type="ORF">D4764_06G0007510</name>
</gene>
<reference evidence="2 3" key="1">
    <citation type="submission" date="2019-04" db="EMBL/GenBank/DDBJ databases">
        <title>Chromosome genome assembly for Takifugu flavidus.</title>
        <authorList>
            <person name="Xiao S."/>
        </authorList>
    </citation>
    <scope>NUCLEOTIDE SEQUENCE [LARGE SCALE GENOMIC DNA]</scope>
    <source>
        <strain evidence="2">HTHZ2018</strain>
        <tissue evidence="2">Muscle</tissue>
    </source>
</reference>
<organism evidence="2 3">
    <name type="scientific">Takifugu flavidus</name>
    <name type="common">sansaifugu</name>
    <dbReference type="NCBI Taxonomy" id="433684"/>
    <lineage>
        <taxon>Eukaryota</taxon>
        <taxon>Metazoa</taxon>
        <taxon>Chordata</taxon>
        <taxon>Craniata</taxon>
        <taxon>Vertebrata</taxon>
        <taxon>Euteleostomi</taxon>
        <taxon>Actinopterygii</taxon>
        <taxon>Neopterygii</taxon>
        <taxon>Teleostei</taxon>
        <taxon>Neoteleostei</taxon>
        <taxon>Acanthomorphata</taxon>
        <taxon>Eupercaria</taxon>
        <taxon>Tetraodontiformes</taxon>
        <taxon>Tetradontoidea</taxon>
        <taxon>Tetraodontidae</taxon>
        <taxon>Takifugu</taxon>
    </lineage>
</organism>
<dbReference type="EMBL" id="RHFK02000019">
    <property type="protein sequence ID" value="TWW59221.1"/>
    <property type="molecule type" value="Genomic_DNA"/>
</dbReference>
<feature type="compositionally biased region" description="Polar residues" evidence="1">
    <location>
        <begin position="12"/>
        <end position="35"/>
    </location>
</feature>
<dbReference type="AlphaFoldDB" id="A0A5C6MYR3"/>
<accession>A0A5C6MYR3</accession>
<comment type="caution">
    <text evidence="2">The sequence shown here is derived from an EMBL/GenBank/DDBJ whole genome shotgun (WGS) entry which is preliminary data.</text>
</comment>
<protein>
    <submittedName>
        <fullName evidence="2">Uncharacterized protein</fullName>
    </submittedName>
</protein>
<feature type="region of interest" description="Disordered" evidence="1">
    <location>
        <begin position="1"/>
        <end position="64"/>
    </location>
</feature>